<name>A0A1D2LSU4_BROTH</name>
<proteinExistence type="inferred from homology"/>
<protein>
    <submittedName>
        <fullName evidence="5">Putative translation regulator</fullName>
    </submittedName>
    <submittedName>
        <fullName evidence="4">YigZ family protein</fullName>
    </submittedName>
</protein>
<keyword evidence="6" id="KW-1185">Reference proteome</keyword>
<dbReference type="AlphaFoldDB" id="A0A1D2LSU4"/>
<dbReference type="InterPro" id="IPR035647">
    <property type="entry name" value="EFG_III/V"/>
</dbReference>
<accession>A0A1D2LSU4</accession>
<sequence>MLDTYLTVKTNGSHEIIIQKSRFITHVKRTVDEADAQHFIQSIKKAHYQASHNCSAYLIGDRDQFQKANDDGEPSGTAGVPMLEVLKKRQLKNVTVVVTRYFGGTKLGAGGLVRAYGSAVSETLNTIGIVRCELMTIVTCAVAYPLLPILENLLQKKALGIQKIDYSENVSLSIYVKHSEVSEISDWLINVTNGTANITIGDVLYQEHVVPC</sequence>
<dbReference type="InterPro" id="IPR001498">
    <property type="entry name" value="Impact_N"/>
</dbReference>
<evidence type="ECO:0000259" key="3">
    <source>
        <dbReference type="Pfam" id="PF09186"/>
    </source>
</evidence>
<dbReference type="EMBL" id="OUNC01000067">
    <property type="protein sequence ID" value="SPP30204.1"/>
    <property type="molecule type" value="Genomic_DNA"/>
</dbReference>
<dbReference type="PANTHER" id="PTHR16301:SF20">
    <property type="entry name" value="IMPACT FAMILY MEMBER YIGZ"/>
    <property type="match status" value="1"/>
</dbReference>
<dbReference type="InterPro" id="IPR036956">
    <property type="entry name" value="Impact_N_sf"/>
</dbReference>
<dbReference type="Proteomes" id="UP000243591">
    <property type="component" value="Chromosome"/>
</dbReference>
<organism evidence="4 6">
    <name type="scientific">Brochothrix thermosphacta</name>
    <name type="common">Microbacterium thermosphactum</name>
    <dbReference type="NCBI Taxonomy" id="2756"/>
    <lineage>
        <taxon>Bacteria</taxon>
        <taxon>Bacillati</taxon>
        <taxon>Bacillota</taxon>
        <taxon>Bacilli</taxon>
        <taxon>Bacillales</taxon>
        <taxon>Listeriaceae</taxon>
        <taxon>Brochothrix</taxon>
    </lineage>
</organism>
<dbReference type="OrthoDB" id="9813771at2"/>
<dbReference type="InterPro" id="IPR015796">
    <property type="entry name" value="Impact_YigZ-like"/>
</dbReference>
<dbReference type="PROSITE" id="PS00910">
    <property type="entry name" value="UPF0029"/>
    <property type="match status" value="1"/>
</dbReference>
<dbReference type="KEGG" id="bths:CNY62_07030"/>
<reference evidence="7" key="2">
    <citation type="submission" date="2018-04" db="EMBL/GenBank/DDBJ databases">
        <authorList>
            <person name="Illikoud N."/>
        </authorList>
    </citation>
    <scope>NUCLEOTIDE SEQUENCE [LARGE SCALE GENOMIC DNA]</scope>
</reference>
<feature type="domain" description="Impact N-terminal" evidence="2">
    <location>
        <begin position="19"/>
        <end position="124"/>
    </location>
</feature>
<reference evidence="4 6" key="1">
    <citation type="submission" date="2017-09" db="EMBL/GenBank/DDBJ databases">
        <title>Complete Genome Sequences of Two Strains of the Meat Spoilage Bacterium Brochothrix thermosphacta Isolated from Ground Chicken.</title>
        <authorList>
            <person name="Paoli G.C."/>
            <person name="Wijey C."/>
            <person name="Chen C.-Y."/>
            <person name="Nguyen L."/>
            <person name="Yan X."/>
            <person name="Irwin P.L."/>
        </authorList>
    </citation>
    <scope>NUCLEOTIDE SEQUENCE [LARGE SCALE GENOMIC DNA]</scope>
    <source>
        <strain evidence="4 6">BI</strain>
    </source>
</reference>
<evidence type="ECO:0000256" key="1">
    <source>
        <dbReference type="ARBA" id="ARBA00007665"/>
    </source>
</evidence>
<dbReference type="Gene3D" id="3.30.230.30">
    <property type="entry name" value="Impact, N-terminal domain"/>
    <property type="match status" value="1"/>
</dbReference>
<dbReference type="InterPro" id="IPR015269">
    <property type="entry name" value="UPF0029_Impact_C"/>
</dbReference>
<dbReference type="STRING" id="2756.BFR44_09980"/>
<feature type="domain" description="UPF0029" evidence="3">
    <location>
        <begin position="140"/>
        <end position="194"/>
    </location>
</feature>
<dbReference type="GO" id="GO:0006446">
    <property type="term" value="P:regulation of translational initiation"/>
    <property type="evidence" value="ECO:0007669"/>
    <property type="project" value="TreeGrafter"/>
</dbReference>
<dbReference type="InterPro" id="IPR023582">
    <property type="entry name" value="Impact"/>
</dbReference>
<dbReference type="GO" id="GO:0005737">
    <property type="term" value="C:cytoplasm"/>
    <property type="evidence" value="ECO:0007669"/>
    <property type="project" value="TreeGrafter"/>
</dbReference>
<reference evidence="5" key="3">
    <citation type="submission" date="2018-04" db="EMBL/GenBank/DDBJ databases">
        <authorList>
            <person name="Go L.Y."/>
            <person name="Mitchell J.A."/>
        </authorList>
    </citation>
    <scope>NUCLEOTIDE SEQUENCE</scope>
    <source>
        <strain evidence="5">BSAS1 3</strain>
    </source>
</reference>
<dbReference type="EMBL" id="CP023483">
    <property type="protein sequence ID" value="ATF26163.1"/>
    <property type="molecule type" value="Genomic_DNA"/>
</dbReference>
<evidence type="ECO:0000259" key="2">
    <source>
        <dbReference type="Pfam" id="PF01205"/>
    </source>
</evidence>
<dbReference type="PANTHER" id="PTHR16301">
    <property type="entry name" value="IMPACT-RELATED"/>
    <property type="match status" value="1"/>
</dbReference>
<evidence type="ECO:0000313" key="4">
    <source>
        <dbReference type="EMBL" id="ATF26163.1"/>
    </source>
</evidence>
<comment type="similarity">
    <text evidence="1">Belongs to the IMPACT family.</text>
</comment>
<dbReference type="Gene3D" id="3.30.70.240">
    <property type="match status" value="1"/>
</dbReference>
<dbReference type="Proteomes" id="UP000270190">
    <property type="component" value="Unassembled WGS sequence"/>
</dbReference>
<dbReference type="Pfam" id="PF09186">
    <property type="entry name" value="DUF1949"/>
    <property type="match status" value="1"/>
</dbReference>
<dbReference type="NCBIfam" id="TIGR00257">
    <property type="entry name" value="IMPACT_YIGZ"/>
    <property type="match status" value="1"/>
</dbReference>
<evidence type="ECO:0000313" key="7">
    <source>
        <dbReference type="Proteomes" id="UP000270190"/>
    </source>
</evidence>
<dbReference type="InterPro" id="IPR020568">
    <property type="entry name" value="Ribosomal_Su5_D2-typ_SF"/>
</dbReference>
<dbReference type="InterPro" id="IPR020569">
    <property type="entry name" value="UPF0029_Impact_CS"/>
</dbReference>
<dbReference type="SUPFAM" id="SSF54980">
    <property type="entry name" value="EF-G C-terminal domain-like"/>
    <property type="match status" value="1"/>
</dbReference>
<dbReference type="RefSeq" id="WP_029090860.1">
    <property type="nucleotide sequence ID" value="NZ_CBCPHX010000006.1"/>
</dbReference>
<evidence type="ECO:0000313" key="5">
    <source>
        <dbReference type="EMBL" id="SPP30204.1"/>
    </source>
</evidence>
<evidence type="ECO:0000313" key="6">
    <source>
        <dbReference type="Proteomes" id="UP000243591"/>
    </source>
</evidence>
<gene>
    <name evidence="5" type="primary">yvyE</name>
    <name evidence="5" type="ORF">BTBSAS_70055</name>
    <name evidence="4" type="ORF">CNY62_07030</name>
</gene>
<dbReference type="Pfam" id="PF01205">
    <property type="entry name" value="Impact_N"/>
    <property type="match status" value="1"/>
</dbReference>
<dbReference type="GeneID" id="66537165"/>
<dbReference type="SUPFAM" id="SSF54211">
    <property type="entry name" value="Ribosomal protein S5 domain 2-like"/>
    <property type="match status" value="1"/>
</dbReference>